<reference evidence="1" key="1">
    <citation type="journal article" date="2023" name="G3 (Bethesda)">
        <title>Whole genome assemblies of Zophobas morio and Tenebrio molitor.</title>
        <authorList>
            <person name="Kaur S."/>
            <person name="Stinson S.A."/>
            <person name="diCenzo G.C."/>
        </authorList>
    </citation>
    <scope>NUCLEOTIDE SEQUENCE</scope>
    <source>
        <strain evidence="1">QUZm001</strain>
    </source>
</reference>
<gene>
    <name evidence="1" type="ORF">Zmor_001170</name>
</gene>
<accession>A0AA38J813</accession>
<dbReference type="AlphaFoldDB" id="A0AA38J813"/>
<sequence>MGSSMYGDDDSSSVTATGRRSKWQWVLQKDPDRRISRRSMGLNRGHLREQLLFSQFSQDRVPSSWAGNILYIIAMQLVV</sequence>
<proteinExistence type="predicted"/>
<comment type="caution">
    <text evidence="1">The sequence shown here is derived from an EMBL/GenBank/DDBJ whole genome shotgun (WGS) entry which is preliminary data.</text>
</comment>
<dbReference type="Proteomes" id="UP001168821">
    <property type="component" value="Unassembled WGS sequence"/>
</dbReference>
<evidence type="ECO:0000313" key="2">
    <source>
        <dbReference type="Proteomes" id="UP001168821"/>
    </source>
</evidence>
<dbReference type="EMBL" id="JALNTZ010000001">
    <property type="protein sequence ID" value="KAJ3665684.1"/>
    <property type="molecule type" value="Genomic_DNA"/>
</dbReference>
<protein>
    <submittedName>
        <fullName evidence="1">Uncharacterized protein</fullName>
    </submittedName>
</protein>
<organism evidence="1 2">
    <name type="scientific">Zophobas morio</name>
    <dbReference type="NCBI Taxonomy" id="2755281"/>
    <lineage>
        <taxon>Eukaryota</taxon>
        <taxon>Metazoa</taxon>
        <taxon>Ecdysozoa</taxon>
        <taxon>Arthropoda</taxon>
        <taxon>Hexapoda</taxon>
        <taxon>Insecta</taxon>
        <taxon>Pterygota</taxon>
        <taxon>Neoptera</taxon>
        <taxon>Endopterygota</taxon>
        <taxon>Coleoptera</taxon>
        <taxon>Polyphaga</taxon>
        <taxon>Cucujiformia</taxon>
        <taxon>Tenebrionidae</taxon>
        <taxon>Zophobas</taxon>
    </lineage>
</organism>
<keyword evidence="2" id="KW-1185">Reference proteome</keyword>
<name>A0AA38J813_9CUCU</name>
<evidence type="ECO:0000313" key="1">
    <source>
        <dbReference type="EMBL" id="KAJ3665684.1"/>
    </source>
</evidence>